<feature type="transmembrane region" description="Helical" evidence="10">
    <location>
        <begin position="45"/>
        <end position="61"/>
    </location>
</feature>
<dbReference type="InterPro" id="IPR025770">
    <property type="entry name" value="PPMT_MeTrfase"/>
</dbReference>
<evidence type="ECO:0000256" key="7">
    <source>
        <dbReference type="ARBA" id="ARBA00022692"/>
    </source>
</evidence>
<feature type="transmembrane region" description="Helical" evidence="10">
    <location>
        <begin position="107"/>
        <end position="127"/>
    </location>
</feature>
<comment type="subcellular location">
    <subcellularLocation>
        <location evidence="10">Endoplasmic reticulum membrane</location>
        <topology evidence="10">Multi-pass membrane protein</topology>
    </subcellularLocation>
    <subcellularLocation>
        <location evidence="1">Membrane</location>
        <topology evidence="1">Multi-pass membrane protein</topology>
    </subcellularLocation>
</comment>
<dbReference type="RefSeq" id="XP_034013213.1">
    <property type="nucleotide sequence ID" value="XM_034154693.1"/>
</dbReference>
<evidence type="ECO:0000313" key="11">
    <source>
        <dbReference type="EMBL" id="KAA8904128.1"/>
    </source>
</evidence>
<keyword evidence="12" id="KW-1185">Reference proteome</keyword>
<comment type="catalytic activity">
    <reaction evidence="10">
        <text>[protein]-C-terminal S-[(2E,6E)-farnesyl]-L-cysteine + S-adenosyl-L-methionine = [protein]-C-terminal S-[(2E,6E)-farnesyl]-L-cysteine methyl ester + S-adenosyl-L-homocysteine</text>
        <dbReference type="Rhea" id="RHEA:21672"/>
        <dbReference type="Rhea" id="RHEA-COMP:12125"/>
        <dbReference type="Rhea" id="RHEA-COMP:12126"/>
        <dbReference type="ChEBI" id="CHEBI:57856"/>
        <dbReference type="ChEBI" id="CHEBI:59789"/>
        <dbReference type="ChEBI" id="CHEBI:90510"/>
        <dbReference type="ChEBI" id="CHEBI:90511"/>
        <dbReference type="EC" id="2.1.1.100"/>
    </reaction>
</comment>
<keyword evidence="4 10" id="KW-0489">Methyltransferase</keyword>
<dbReference type="Gene3D" id="1.20.120.1630">
    <property type="match status" value="1"/>
</dbReference>
<evidence type="ECO:0000256" key="9">
    <source>
        <dbReference type="ARBA" id="ARBA00023136"/>
    </source>
</evidence>
<reference evidence="11 12" key="1">
    <citation type="submission" date="2019-07" db="EMBL/GenBank/DDBJ databases">
        <title>Genome assembly of two rare yeast pathogens: Diutina rugosa and Trichomonascus ciferrii.</title>
        <authorList>
            <person name="Mixao V."/>
            <person name="Saus E."/>
            <person name="Hansen A."/>
            <person name="Lass-Flor C."/>
            <person name="Gabaldon T."/>
        </authorList>
    </citation>
    <scope>NUCLEOTIDE SEQUENCE [LARGE SCALE GENOMIC DNA]</scope>
    <source>
        <strain evidence="11 12">CBS 613</strain>
    </source>
</reference>
<evidence type="ECO:0000313" key="12">
    <source>
        <dbReference type="Proteomes" id="UP000449547"/>
    </source>
</evidence>
<dbReference type="Proteomes" id="UP000449547">
    <property type="component" value="Unassembled WGS sequence"/>
</dbReference>
<dbReference type="PANTHER" id="PTHR12714:SF9">
    <property type="entry name" value="PROTEIN-S-ISOPRENYLCYSTEINE O-METHYLTRANSFERASE"/>
    <property type="match status" value="1"/>
</dbReference>
<gene>
    <name evidence="11" type="ORF">DIURU_002080</name>
</gene>
<organism evidence="11 12">
    <name type="scientific">Diutina rugosa</name>
    <name type="common">Yeast</name>
    <name type="synonym">Candida rugosa</name>
    <dbReference type="NCBI Taxonomy" id="5481"/>
    <lineage>
        <taxon>Eukaryota</taxon>
        <taxon>Fungi</taxon>
        <taxon>Dikarya</taxon>
        <taxon>Ascomycota</taxon>
        <taxon>Saccharomycotina</taxon>
        <taxon>Pichiomycetes</taxon>
        <taxon>Debaryomycetaceae</taxon>
        <taxon>Diutina</taxon>
    </lineage>
</organism>
<dbReference type="GeneID" id="54780731"/>
<keyword evidence="10" id="KW-0256">Endoplasmic reticulum</keyword>
<dbReference type="GO" id="GO:0004671">
    <property type="term" value="F:protein C-terminal S-isoprenylcysteine carboxyl O-methyltransferase activity"/>
    <property type="evidence" value="ECO:0007669"/>
    <property type="project" value="UniProtKB-EC"/>
</dbReference>
<keyword evidence="8 10" id="KW-1133">Transmembrane helix</keyword>
<dbReference type="GO" id="GO:0032259">
    <property type="term" value="P:methylation"/>
    <property type="evidence" value="ECO:0007669"/>
    <property type="project" value="UniProtKB-KW"/>
</dbReference>
<dbReference type="EMBL" id="SWFT01000064">
    <property type="protein sequence ID" value="KAA8904128.1"/>
    <property type="molecule type" value="Genomic_DNA"/>
</dbReference>
<evidence type="ECO:0000256" key="8">
    <source>
        <dbReference type="ARBA" id="ARBA00022989"/>
    </source>
</evidence>
<accession>A0A642UWG4</accession>
<feature type="transmembrane region" description="Helical" evidence="10">
    <location>
        <begin position="166"/>
        <end position="191"/>
    </location>
</feature>
<dbReference type="OMA" id="IKREEAY"/>
<evidence type="ECO:0000256" key="5">
    <source>
        <dbReference type="ARBA" id="ARBA00022679"/>
    </source>
</evidence>
<feature type="transmembrane region" description="Helical" evidence="10">
    <location>
        <begin position="12"/>
        <end position="33"/>
    </location>
</feature>
<evidence type="ECO:0000256" key="3">
    <source>
        <dbReference type="ARBA" id="ARBA00012151"/>
    </source>
</evidence>
<keyword evidence="7 10" id="KW-0812">Transmembrane</keyword>
<protein>
    <recommendedName>
        <fullName evidence="3 10">Protein-S-isoprenylcysteine O-methyltransferase</fullName>
        <ecNumber evidence="3 10">2.1.1.100</ecNumber>
    </recommendedName>
</protein>
<dbReference type="GO" id="GO:0005789">
    <property type="term" value="C:endoplasmic reticulum membrane"/>
    <property type="evidence" value="ECO:0007669"/>
    <property type="project" value="UniProtKB-SubCell"/>
</dbReference>
<evidence type="ECO:0000256" key="1">
    <source>
        <dbReference type="ARBA" id="ARBA00004141"/>
    </source>
</evidence>
<dbReference type="InterPro" id="IPR007269">
    <property type="entry name" value="ICMT_MeTrfase"/>
</dbReference>
<keyword evidence="5" id="KW-0808">Transferase</keyword>
<evidence type="ECO:0000256" key="6">
    <source>
        <dbReference type="ARBA" id="ARBA00022691"/>
    </source>
</evidence>
<name>A0A642UWG4_DIURU</name>
<dbReference type="PANTHER" id="PTHR12714">
    <property type="entry name" value="PROTEIN-S ISOPRENYLCYSTEINE O-METHYLTRANSFERASE"/>
    <property type="match status" value="1"/>
</dbReference>
<proteinExistence type="inferred from homology"/>
<comment type="caution">
    <text evidence="11">The sequence shown here is derived from an EMBL/GenBank/DDBJ whole genome shotgun (WGS) entry which is preliminary data.</text>
</comment>
<evidence type="ECO:0000256" key="4">
    <source>
        <dbReference type="ARBA" id="ARBA00022603"/>
    </source>
</evidence>
<dbReference type="PROSITE" id="PS51564">
    <property type="entry name" value="SAM_ICMT"/>
    <property type="match status" value="1"/>
</dbReference>
<dbReference type="Pfam" id="PF04140">
    <property type="entry name" value="ICMT"/>
    <property type="match status" value="1"/>
</dbReference>
<sequence>MYDPRKVDLTVVVIKAYVLGGIFCLSTMGLISLGTQCLASPWTPVLVYLQLLCGFHMLEFITTSRYNPTEVDSDSFLLDDYQMLAANVLALVEYSVKVHWYGYTPKYSLVIVGLIVALVGQAFRTLAMYTAGTSFNHYIQRQRSDRHTLVTHGVYSWSRHPSYFGFWWWFVGLQIMLQNVFISISGGIVLWRFFRGRIEFEEGFLVDFFGDNYVEYARRTPVGIPGIVTRPQRQKQN</sequence>
<keyword evidence="6 10" id="KW-0949">S-adenosyl-L-methionine</keyword>
<keyword evidence="9 10" id="KW-0472">Membrane</keyword>
<dbReference type="OrthoDB" id="422086at2759"/>
<dbReference type="AlphaFoldDB" id="A0A642UWG4"/>
<dbReference type="VEuPathDB" id="FungiDB:DIURU_002080"/>
<evidence type="ECO:0000256" key="10">
    <source>
        <dbReference type="RuleBase" id="RU362022"/>
    </source>
</evidence>
<dbReference type="EC" id="2.1.1.100" evidence="3 10"/>
<comment type="similarity">
    <text evidence="2 10">Belongs to the class VI-like SAM-binding methyltransferase superfamily. Isoprenylcysteine carboxyl methyltransferase family.</text>
</comment>
<evidence type="ECO:0000256" key="2">
    <source>
        <dbReference type="ARBA" id="ARBA00009140"/>
    </source>
</evidence>